<organism evidence="3 4">
    <name type="scientific">Alicyclobacillus acidoterrestris (strain ATCC 49025 / DSM 3922 / CIP 106132 / NCIMB 13137 / GD3B)</name>
    <dbReference type="NCBI Taxonomy" id="1356854"/>
    <lineage>
        <taxon>Bacteria</taxon>
        <taxon>Bacillati</taxon>
        <taxon>Bacillota</taxon>
        <taxon>Bacilli</taxon>
        <taxon>Bacillales</taxon>
        <taxon>Alicyclobacillaceae</taxon>
        <taxon>Alicyclobacillus</taxon>
    </lineage>
</organism>
<dbReference type="PANTHER" id="PTHR21180">
    <property type="entry name" value="ENDONUCLEASE/EXONUCLEASE/PHOSPHATASE FAMILY DOMAIN-CONTAINING PROTEIN 1"/>
    <property type="match status" value="1"/>
</dbReference>
<dbReference type="RefSeq" id="WP_021297274.1">
    <property type="nucleotide sequence ID" value="NZ_AURB01000149.1"/>
</dbReference>
<dbReference type="PANTHER" id="PTHR21180:SF32">
    <property type="entry name" value="ENDONUCLEASE_EXONUCLEASE_PHOSPHATASE FAMILY DOMAIN-CONTAINING PROTEIN 1"/>
    <property type="match status" value="1"/>
</dbReference>
<dbReference type="OrthoDB" id="9790239at2"/>
<evidence type="ECO:0000256" key="1">
    <source>
        <dbReference type="SAM" id="MobiDB-lite"/>
    </source>
</evidence>
<dbReference type="NCBIfam" id="TIGR00426">
    <property type="entry name" value="competence protein ComEA helix-hairpin-helix repeat region"/>
    <property type="match status" value="1"/>
</dbReference>
<dbReference type="GO" id="GO:0015628">
    <property type="term" value="P:protein secretion by the type II secretion system"/>
    <property type="evidence" value="ECO:0007669"/>
    <property type="project" value="TreeGrafter"/>
</dbReference>
<dbReference type="Pfam" id="PF12836">
    <property type="entry name" value="HHH_3"/>
    <property type="match status" value="1"/>
</dbReference>
<dbReference type="Pfam" id="PF10531">
    <property type="entry name" value="SLBB"/>
    <property type="match status" value="1"/>
</dbReference>
<dbReference type="STRING" id="1356854.N007_11115"/>
<keyword evidence="4" id="KW-1185">Reference proteome</keyword>
<accession>A0A9E6ZJI0</accession>
<dbReference type="GO" id="GO:0006281">
    <property type="term" value="P:DNA repair"/>
    <property type="evidence" value="ECO:0007669"/>
    <property type="project" value="InterPro"/>
</dbReference>
<keyword evidence="2" id="KW-0812">Transmembrane</keyword>
<accession>T0CY92</accession>
<dbReference type="AlphaFoldDB" id="T0CY92"/>
<reference evidence="4" key="1">
    <citation type="journal article" date="2022" name="G3 (Bethesda)">
        <title>Unveiling the complete genome sequence of Alicyclobacillus acidoterrestris DSM 3922T, a taint-producing strain.</title>
        <authorList>
            <person name="Leonardo I.C."/>
            <person name="Barreto Crespo M.T."/>
            <person name="Gaspar F.B."/>
        </authorList>
    </citation>
    <scope>NUCLEOTIDE SEQUENCE [LARGE SCALE GENOMIC DNA]</scope>
    <source>
        <strain evidence="4">DSM 3922</strain>
    </source>
</reference>
<dbReference type="SMART" id="SM00278">
    <property type="entry name" value="HhH1"/>
    <property type="match status" value="2"/>
</dbReference>
<keyword evidence="2" id="KW-1133">Transmembrane helix</keyword>
<feature type="compositionally biased region" description="Low complexity" evidence="1">
    <location>
        <begin position="61"/>
        <end position="94"/>
    </location>
</feature>
<feature type="transmembrane region" description="Helical" evidence="2">
    <location>
        <begin position="35"/>
        <end position="58"/>
    </location>
</feature>
<dbReference type="InterPro" id="IPR019554">
    <property type="entry name" value="Soluble_ligand-bd"/>
</dbReference>
<dbReference type="Gene3D" id="3.10.560.10">
    <property type="entry name" value="Outer membrane lipoprotein wza domain like"/>
    <property type="match status" value="1"/>
</dbReference>
<dbReference type="KEGG" id="aaco:K1I37_14685"/>
<dbReference type="InterPro" id="IPR010994">
    <property type="entry name" value="RuvA_2-like"/>
</dbReference>
<dbReference type="eggNOG" id="COG1555">
    <property type="taxonomic scope" value="Bacteria"/>
</dbReference>
<dbReference type="Proteomes" id="UP000829401">
    <property type="component" value="Chromosome"/>
</dbReference>
<dbReference type="EMBL" id="CP080467">
    <property type="protein sequence ID" value="UNO47921.1"/>
    <property type="molecule type" value="Genomic_DNA"/>
</dbReference>
<dbReference type="SUPFAM" id="SSF47781">
    <property type="entry name" value="RuvA domain 2-like"/>
    <property type="match status" value="1"/>
</dbReference>
<sequence>MGRSSNLWLVDADDAEVLSKVKRRTVGKWYWPFPAWLKVVLSLVLVVGFVAVGCFIGAGKSTAGAGSGAQSQTMRLGTSAKTSANSSTSSPATAGFSDSQVSEGFIQVDVHGDVARPGVVKIPPNSRVKDAIQAAGGFLHAADKTNVNAAALLWDGEELDVPVAAQTALRNAREPASEASSATDTATGANDNPDVASSEDVTGASSSPSSGQRIDLNTADAATLESLPGVGPKRAAAIVSYRSAHGLFHSVDDLLNVKGIGSKTLAEWAPSLYVDGQSETGQ</sequence>
<dbReference type="Gene3D" id="1.10.150.280">
    <property type="entry name" value="AF1531-like domain"/>
    <property type="match status" value="1"/>
</dbReference>
<feature type="compositionally biased region" description="Polar residues" evidence="1">
    <location>
        <begin position="199"/>
        <end position="212"/>
    </location>
</feature>
<evidence type="ECO:0000313" key="4">
    <source>
        <dbReference type="Proteomes" id="UP000829401"/>
    </source>
</evidence>
<dbReference type="GO" id="GO:0015627">
    <property type="term" value="C:type II protein secretion system complex"/>
    <property type="evidence" value="ECO:0007669"/>
    <property type="project" value="TreeGrafter"/>
</dbReference>
<feature type="region of interest" description="Disordered" evidence="1">
    <location>
        <begin position="61"/>
        <end position="96"/>
    </location>
</feature>
<keyword evidence="3" id="KW-0238">DNA-binding</keyword>
<dbReference type="InterPro" id="IPR004509">
    <property type="entry name" value="Competence_ComEA_HhH"/>
</dbReference>
<gene>
    <name evidence="3" type="ORF">K1I37_14685</name>
</gene>
<evidence type="ECO:0000256" key="2">
    <source>
        <dbReference type="SAM" id="Phobius"/>
    </source>
</evidence>
<dbReference type="InterPro" id="IPR003583">
    <property type="entry name" value="Hlx-hairpin-Hlx_DNA-bd_motif"/>
</dbReference>
<feature type="region of interest" description="Disordered" evidence="1">
    <location>
        <begin position="170"/>
        <end position="214"/>
    </location>
</feature>
<evidence type="ECO:0000313" key="3">
    <source>
        <dbReference type="EMBL" id="UNO47921.1"/>
    </source>
</evidence>
<keyword evidence="2" id="KW-0472">Membrane</keyword>
<dbReference type="GO" id="GO:0003677">
    <property type="term" value="F:DNA binding"/>
    <property type="evidence" value="ECO:0007669"/>
    <property type="project" value="UniProtKB-KW"/>
</dbReference>
<proteinExistence type="predicted"/>
<name>T0CY92_ALIAG</name>
<feature type="compositionally biased region" description="Low complexity" evidence="1">
    <location>
        <begin position="177"/>
        <end position="194"/>
    </location>
</feature>
<dbReference type="InterPro" id="IPR051675">
    <property type="entry name" value="Endo/Exo/Phosphatase_dom_1"/>
</dbReference>
<protein>
    <submittedName>
        <fullName evidence="3">ComEA family DNA-binding protein</fullName>
    </submittedName>
</protein>